<keyword evidence="8" id="KW-1185">Reference proteome</keyword>
<evidence type="ECO:0000256" key="2">
    <source>
        <dbReference type="ARBA" id="ARBA00022737"/>
    </source>
</evidence>
<proteinExistence type="predicted"/>
<dbReference type="PANTHER" id="PTHR24379:SF121">
    <property type="entry name" value="C2H2-TYPE DOMAIN-CONTAINING PROTEIN"/>
    <property type="match status" value="1"/>
</dbReference>
<dbReference type="EMBL" id="JAACXV010000039">
    <property type="protein sequence ID" value="KAF7286009.1"/>
    <property type="molecule type" value="Genomic_DNA"/>
</dbReference>
<feature type="domain" description="C2H2-type" evidence="6">
    <location>
        <begin position="322"/>
        <end position="350"/>
    </location>
</feature>
<dbReference type="PANTHER" id="PTHR24379">
    <property type="entry name" value="KRAB AND ZINC FINGER DOMAIN-CONTAINING"/>
    <property type="match status" value="1"/>
</dbReference>
<evidence type="ECO:0000313" key="8">
    <source>
        <dbReference type="Proteomes" id="UP000625711"/>
    </source>
</evidence>
<evidence type="ECO:0000256" key="1">
    <source>
        <dbReference type="ARBA" id="ARBA00022723"/>
    </source>
</evidence>
<feature type="domain" description="C2H2-type" evidence="6">
    <location>
        <begin position="353"/>
        <end position="381"/>
    </location>
</feature>
<keyword evidence="2" id="KW-0677">Repeat</keyword>
<dbReference type="InterPro" id="IPR036236">
    <property type="entry name" value="Znf_C2H2_sf"/>
</dbReference>
<dbReference type="AlphaFoldDB" id="A0A834IT29"/>
<evidence type="ECO:0000259" key="6">
    <source>
        <dbReference type="PROSITE" id="PS50157"/>
    </source>
</evidence>
<evidence type="ECO:0000256" key="5">
    <source>
        <dbReference type="PROSITE-ProRule" id="PRU00042"/>
    </source>
</evidence>
<evidence type="ECO:0000256" key="3">
    <source>
        <dbReference type="ARBA" id="ARBA00022771"/>
    </source>
</evidence>
<accession>A0A834IT29</accession>
<dbReference type="SUPFAM" id="SSF57667">
    <property type="entry name" value="beta-beta-alpha zinc fingers"/>
    <property type="match status" value="2"/>
</dbReference>
<sequence>MASTQFEEYYRHLCQSTMKDHMFGCAVCNYKHGWRTIIEFNDHVESVCGVDKLNVAERKIKSDRPRYFCEKCRKPFWIYSSLLKHHGHVHMDDQIRCSYCPYADVSLNSMLWHYTKHMLDSKTLMPCLECSCIFFGKSVYSKHCEIVHRRQIALRCLLCPQKSFTKAGQLYRHIFKFHNSLSLEQNTVPMDKSNNVSSNSAKIYNVPNISTVTGPVTHRFSNNSKFTNEIYCDVCNDRFCDFKRYYNHRRLIHPTHRYNCGNCLKAYVDVRSLIDHYRAKHPNVCTSSKIGPSFYCNLCGKDFNNVMRRLDHIKVHHPVDFLKCSLCVRSFTTAEDLVEHININHSSKNSDLFDCPSCHKIFFFAEVFITHLNTQHVHLFPKKKFKWRCNICRQAFPDDLSFRDHMMTYVNSTYHCFVCPNVSSSTVDLRNHLEREHDANTFRMYTPFLLFDKVDSSTIQHNVIPSTEQYQWNIKDTEPAIQCSSTGMGSQAPNLIEPNVLLGGGQTNEPPKIKPVNTISFQSTNKPILDQANKVQQHKESIVDDEMMNLLSSIETEDFDTILIESEERCYSDDKTFTQGTLNTGTNSTQRSTCGKNRNAPSSFSFTSITFDEEILKHCQPIKRVEQSKAVCVQSNEFTRYEETSSRNVDNPDTYIVDVACDVCGECISGGKINQHYCPGPF</sequence>
<dbReference type="Gene3D" id="3.30.160.60">
    <property type="entry name" value="Classic Zinc Finger"/>
    <property type="match status" value="3"/>
</dbReference>
<keyword evidence="1" id="KW-0479">Metal-binding</keyword>
<dbReference type="SMART" id="SM00355">
    <property type="entry name" value="ZnF_C2H2"/>
    <property type="match status" value="11"/>
</dbReference>
<feature type="domain" description="C2H2-type" evidence="6">
    <location>
        <begin position="294"/>
        <end position="316"/>
    </location>
</feature>
<dbReference type="PROSITE" id="PS50157">
    <property type="entry name" value="ZINC_FINGER_C2H2_2"/>
    <property type="match status" value="5"/>
</dbReference>
<keyword evidence="4" id="KW-0862">Zinc</keyword>
<feature type="domain" description="C2H2-type" evidence="6">
    <location>
        <begin position="67"/>
        <end position="95"/>
    </location>
</feature>
<dbReference type="InterPro" id="IPR013087">
    <property type="entry name" value="Znf_C2H2_type"/>
</dbReference>
<organism evidence="7 8">
    <name type="scientific">Rhynchophorus ferrugineus</name>
    <name type="common">Red palm weevil</name>
    <name type="synonym">Curculio ferrugineus</name>
    <dbReference type="NCBI Taxonomy" id="354439"/>
    <lineage>
        <taxon>Eukaryota</taxon>
        <taxon>Metazoa</taxon>
        <taxon>Ecdysozoa</taxon>
        <taxon>Arthropoda</taxon>
        <taxon>Hexapoda</taxon>
        <taxon>Insecta</taxon>
        <taxon>Pterygota</taxon>
        <taxon>Neoptera</taxon>
        <taxon>Endopterygota</taxon>
        <taxon>Coleoptera</taxon>
        <taxon>Polyphaga</taxon>
        <taxon>Cucujiformia</taxon>
        <taxon>Curculionidae</taxon>
        <taxon>Dryophthorinae</taxon>
        <taxon>Rhynchophorus</taxon>
    </lineage>
</organism>
<dbReference type="Proteomes" id="UP000625711">
    <property type="component" value="Unassembled WGS sequence"/>
</dbReference>
<dbReference type="OrthoDB" id="3561125at2759"/>
<evidence type="ECO:0000313" key="7">
    <source>
        <dbReference type="EMBL" id="KAF7286009.1"/>
    </source>
</evidence>
<evidence type="ECO:0000256" key="4">
    <source>
        <dbReference type="ARBA" id="ARBA00022833"/>
    </source>
</evidence>
<dbReference type="Pfam" id="PF00096">
    <property type="entry name" value="zf-C2H2"/>
    <property type="match status" value="1"/>
</dbReference>
<reference evidence="7" key="1">
    <citation type="submission" date="2020-08" db="EMBL/GenBank/DDBJ databases">
        <title>Genome sequencing and assembly of the red palm weevil Rhynchophorus ferrugineus.</title>
        <authorList>
            <person name="Dias G.B."/>
            <person name="Bergman C.M."/>
            <person name="Manee M."/>
        </authorList>
    </citation>
    <scope>NUCLEOTIDE SEQUENCE</scope>
    <source>
        <strain evidence="7">AA-2017</strain>
        <tissue evidence="7">Whole larva</tissue>
    </source>
</reference>
<name>A0A834IT29_RHYFE</name>
<keyword evidence="3 5" id="KW-0863">Zinc-finger</keyword>
<gene>
    <name evidence="7" type="ORF">GWI33_008312</name>
</gene>
<feature type="domain" description="C2H2-type" evidence="6">
    <location>
        <begin position="258"/>
        <end position="281"/>
    </location>
</feature>
<dbReference type="PROSITE" id="PS00028">
    <property type="entry name" value="ZINC_FINGER_C2H2_1"/>
    <property type="match status" value="6"/>
</dbReference>
<protein>
    <recommendedName>
        <fullName evidence="6">C2H2-type domain-containing protein</fullName>
    </recommendedName>
</protein>
<comment type="caution">
    <text evidence="7">The sequence shown here is derived from an EMBL/GenBank/DDBJ whole genome shotgun (WGS) entry which is preliminary data.</text>
</comment>
<dbReference type="GO" id="GO:0008270">
    <property type="term" value="F:zinc ion binding"/>
    <property type="evidence" value="ECO:0007669"/>
    <property type="project" value="UniProtKB-KW"/>
</dbReference>